<sequence length="397" mass="42773">MKNILKTTIFVFLLISFVSCTNDKEPVAVLNGFELRDVSESTPPSVLLQDNESQTFIDLEWDRADYGVPTGNTGTTGLVYNIIVKDRDNTDPTKGIVKSVISRTVTDSTLTVKQFNSLLSGLSTFRCSPMNVEITIESVLGNVPGNQLIQKSSPIMLTVTGYSLQPKTLAFVKEGSLPATAPKIISSSSQIINDFQGYMYLEAGDYKFYQPDSCRDYSGAAVYGADPGGVLVLGGGTNISIATAGYYFVTADLTPGGLKYAVQFYKAFGIFGLAVRNNPGSLNMIPMTADGNSNIWTITIDLFKGRVVKFKSNDWTAPLDNLGGVRSTDANTKLISTLGGVGTTITNVEIPLADFGTGLPGADIKIPGTSDGTKQKYKITIDVSKPRNYTYKLELVE</sequence>
<proteinExistence type="predicted"/>
<gene>
    <name evidence="2" type="ORF">F6464_08360</name>
</gene>
<dbReference type="PROSITE" id="PS51257">
    <property type="entry name" value="PROKAR_LIPOPROTEIN"/>
    <property type="match status" value="1"/>
</dbReference>
<accession>A0A7J5AF33</accession>
<organism evidence="2 3">
    <name type="scientific">Flavobacterium luteum</name>
    <dbReference type="NCBI Taxonomy" id="2026654"/>
    <lineage>
        <taxon>Bacteria</taxon>
        <taxon>Pseudomonadati</taxon>
        <taxon>Bacteroidota</taxon>
        <taxon>Flavobacteriia</taxon>
        <taxon>Flavobacteriales</taxon>
        <taxon>Flavobacteriaceae</taxon>
        <taxon>Flavobacterium</taxon>
    </lineage>
</organism>
<evidence type="ECO:0000313" key="2">
    <source>
        <dbReference type="EMBL" id="KAB1156201.1"/>
    </source>
</evidence>
<dbReference type="RefSeq" id="WP_151107353.1">
    <property type="nucleotide sequence ID" value="NZ_WAEM01000003.1"/>
</dbReference>
<reference evidence="2 3" key="1">
    <citation type="submission" date="2019-09" db="EMBL/GenBank/DDBJ databases">
        <title>Flavobacterium sp. nov., isolated from glacier ice.</title>
        <authorList>
            <person name="Liu Q."/>
        </authorList>
    </citation>
    <scope>NUCLEOTIDE SEQUENCE [LARGE SCALE GENOMIC DNA]</scope>
    <source>
        <strain evidence="2 3">NBRC 112527</strain>
    </source>
</reference>
<evidence type="ECO:0000259" key="1">
    <source>
        <dbReference type="Pfam" id="PF14292"/>
    </source>
</evidence>
<feature type="domain" description="SusE outer membrane protein" evidence="1">
    <location>
        <begin position="23"/>
        <end position="134"/>
    </location>
</feature>
<dbReference type="Proteomes" id="UP000490922">
    <property type="component" value="Unassembled WGS sequence"/>
</dbReference>
<evidence type="ECO:0000313" key="3">
    <source>
        <dbReference type="Proteomes" id="UP000490922"/>
    </source>
</evidence>
<dbReference type="Gene3D" id="2.60.40.3620">
    <property type="match status" value="1"/>
</dbReference>
<dbReference type="Pfam" id="PF14292">
    <property type="entry name" value="SusE"/>
    <property type="match status" value="1"/>
</dbReference>
<dbReference type="OrthoDB" id="975117at2"/>
<protein>
    <recommendedName>
        <fullName evidence="1">SusE outer membrane protein domain-containing protein</fullName>
    </recommendedName>
</protein>
<keyword evidence="3" id="KW-1185">Reference proteome</keyword>
<name>A0A7J5AF33_9FLAO</name>
<dbReference type="AlphaFoldDB" id="A0A7J5AF33"/>
<comment type="caution">
    <text evidence="2">The sequence shown here is derived from an EMBL/GenBank/DDBJ whole genome shotgun (WGS) entry which is preliminary data.</text>
</comment>
<dbReference type="InterPro" id="IPR025970">
    <property type="entry name" value="SusE"/>
</dbReference>
<dbReference type="EMBL" id="WAEM01000003">
    <property type="protein sequence ID" value="KAB1156201.1"/>
    <property type="molecule type" value="Genomic_DNA"/>
</dbReference>